<dbReference type="InterPro" id="IPR000109">
    <property type="entry name" value="POT_fam"/>
</dbReference>
<protein>
    <submittedName>
        <fullName evidence="7">Proton-dependent oligopeptide transporter family</fullName>
    </submittedName>
</protein>
<feature type="transmembrane region" description="Helical" evidence="6">
    <location>
        <begin position="516"/>
        <end position="535"/>
    </location>
</feature>
<feature type="transmembrane region" description="Helical" evidence="6">
    <location>
        <begin position="396"/>
        <end position="417"/>
    </location>
</feature>
<dbReference type="InterPro" id="IPR036259">
    <property type="entry name" value="MFS_trans_sf"/>
</dbReference>
<feature type="transmembrane region" description="Helical" evidence="6">
    <location>
        <begin position="315"/>
        <end position="336"/>
    </location>
</feature>
<dbReference type="Proteomes" id="UP000187203">
    <property type="component" value="Unassembled WGS sequence"/>
</dbReference>
<sequence length="564" mass="62970">MVIKNLKEKYSGVIAISMFLHKAEAKEAWRMESYALHLRKRNVREVAASNVLNIWNGVTNFAPLVGAFISDAYVGRFKTILVASFAALLGMVIVTLTAWIPNLRPPQCKEGGHCIGPNSMQLGVIIAGLTMLSIGSGGIRPCNIPFGIDQFDPTTKEGAKGITSFFNWYYATFTLVILLTLTLVVYIQDSVSWFIGFAIPTSLMALSIVVFLIGTKIYVHVKPQGSIFSSIAQVFVAAYKKRKLKLPAVDQGYHQIGVLYDPPLTENVFSKLPLTHQFRFLNKACMITENDLKPDGSTNKWRLCSIQEVEEVKCLIRIIPIWASGIISLTAIIQQATFTLSQALKMDRHLGPKFQIPPGSMISISMLTIGIFIPIYDRIIVPNLRKITKHEGGITLLQRIGIGIFFSILAMVVAGVFEKKRRDSALDGQILSVFWLAPQLILMGFCEAFNMIGLIEFFNRQFPDHMKSIANSLLSCSMAGSSYLSAMVVNIVHDKTGGHGRPDWLTADINAGRVDYYYYLIAILGAFNFVYFLYVSHHYRYKTSNFVLEEDKDEVDVELSSMKP</sequence>
<evidence type="ECO:0000256" key="5">
    <source>
        <dbReference type="ARBA" id="ARBA00023136"/>
    </source>
</evidence>
<feature type="transmembrane region" description="Helical" evidence="6">
    <location>
        <begin position="193"/>
        <end position="214"/>
    </location>
</feature>
<dbReference type="PANTHER" id="PTHR11654">
    <property type="entry name" value="OLIGOPEPTIDE TRANSPORTER-RELATED"/>
    <property type="match status" value="1"/>
</dbReference>
<evidence type="ECO:0000256" key="1">
    <source>
        <dbReference type="ARBA" id="ARBA00004141"/>
    </source>
</evidence>
<evidence type="ECO:0000313" key="7">
    <source>
        <dbReference type="EMBL" id="OMO55108.1"/>
    </source>
</evidence>
<comment type="subcellular location">
    <subcellularLocation>
        <location evidence="1">Membrane</location>
        <topology evidence="1">Multi-pass membrane protein</topology>
    </subcellularLocation>
</comment>
<dbReference type="AlphaFoldDB" id="A0A1R3GAI5"/>
<keyword evidence="5 6" id="KW-0472">Membrane</keyword>
<feature type="transmembrane region" description="Helical" evidence="6">
    <location>
        <begin position="168"/>
        <end position="187"/>
    </location>
</feature>
<proteinExistence type="inferred from homology"/>
<comment type="caution">
    <text evidence="7">The sequence shown here is derived from an EMBL/GenBank/DDBJ whole genome shotgun (WGS) entry which is preliminary data.</text>
</comment>
<reference evidence="8" key="1">
    <citation type="submission" date="2013-09" db="EMBL/GenBank/DDBJ databases">
        <title>Corchorus olitorius genome sequencing.</title>
        <authorList>
            <person name="Alam M."/>
            <person name="Haque M.S."/>
            <person name="Islam M.S."/>
            <person name="Emdad E.M."/>
            <person name="Islam M.M."/>
            <person name="Ahmed B."/>
            <person name="Halim A."/>
            <person name="Hossen Q.M.M."/>
            <person name="Hossain M.Z."/>
            <person name="Ahmed R."/>
            <person name="Khan M.M."/>
            <person name="Islam R."/>
            <person name="Rashid M.M."/>
            <person name="Khan S.A."/>
            <person name="Rahman M.S."/>
            <person name="Alam M."/>
            <person name="Yahiya A.S."/>
            <person name="Khan M.S."/>
            <person name="Azam M.S."/>
            <person name="Haque T."/>
            <person name="Lashkar M.Z.H."/>
            <person name="Akhand A.I."/>
            <person name="Morshed G."/>
            <person name="Roy S."/>
            <person name="Uddin K.S."/>
            <person name="Rabeya T."/>
            <person name="Hossain A.S."/>
            <person name="Chowdhury A."/>
            <person name="Snigdha A.R."/>
            <person name="Mortoza M.S."/>
            <person name="Matin S.A."/>
            <person name="Hoque S.M.E."/>
            <person name="Islam M.K."/>
            <person name="Roy D.K."/>
            <person name="Haider R."/>
            <person name="Moosa M.M."/>
            <person name="Elias S.M."/>
            <person name="Hasan A.M."/>
            <person name="Jahan S."/>
            <person name="Shafiuddin M."/>
            <person name="Mahmood N."/>
            <person name="Shommy N.S."/>
        </authorList>
    </citation>
    <scope>NUCLEOTIDE SEQUENCE [LARGE SCALE GENOMIC DNA]</scope>
    <source>
        <strain evidence="8">cv. O-4</strain>
    </source>
</reference>
<accession>A0A1R3GAI5</accession>
<dbReference type="SUPFAM" id="SSF103473">
    <property type="entry name" value="MFS general substrate transporter"/>
    <property type="match status" value="1"/>
</dbReference>
<keyword evidence="4 6" id="KW-1133">Transmembrane helix</keyword>
<dbReference type="EMBL" id="AWUE01023047">
    <property type="protein sequence ID" value="OMO55108.1"/>
    <property type="molecule type" value="Genomic_DNA"/>
</dbReference>
<evidence type="ECO:0000256" key="2">
    <source>
        <dbReference type="ARBA" id="ARBA00005982"/>
    </source>
</evidence>
<organism evidence="7 8">
    <name type="scientific">Corchorus olitorius</name>
    <dbReference type="NCBI Taxonomy" id="93759"/>
    <lineage>
        <taxon>Eukaryota</taxon>
        <taxon>Viridiplantae</taxon>
        <taxon>Streptophyta</taxon>
        <taxon>Embryophyta</taxon>
        <taxon>Tracheophyta</taxon>
        <taxon>Spermatophyta</taxon>
        <taxon>Magnoliopsida</taxon>
        <taxon>eudicotyledons</taxon>
        <taxon>Gunneridae</taxon>
        <taxon>Pentapetalae</taxon>
        <taxon>rosids</taxon>
        <taxon>malvids</taxon>
        <taxon>Malvales</taxon>
        <taxon>Malvaceae</taxon>
        <taxon>Grewioideae</taxon>
        <taxon>Apeibeae</taxon>
        <taxon>Corchorus</taxon>
    </lineage>
</organism>
<evidence type="ECO:0000313" key="8">
    <source>
        <dbReference type="Proteomes" id="UP000187203"/>
    </source>
</evidence>
<feature type="transmembrane region" description="Helical" evidence="6">
    <location>
        <begin position="356"/>
        <end position="376"/>
    </location>
</feature>
<keyword evidence="8" id="KW-1185">Reference proteome</keyword>
<name>A0A1R3GAI5_9ROSI</name>
<feature type="transmembrane region" description="Helical" evidence="6">
    <location>
        <begin position="437"/>
        <end position="458"/>
    </location>
</feature>
<feature type="transmembrane region" description="Helical" evidence="6">
    <location>
        <begin position="80"/>
        <end position="100"/>
    </location>
</feature>
<comment type="similarity">
    <text evidence="2">Belongs to the major facilitator superfamily. Proton-dependent oligopeptide transporter (POT/PTR) (TC 2.A.17) family.</text>
</comment>
<dbReference type="CDD" id="cd17416">
    <property type="entry name" value="MFS_NPF1_2"/>
    <property type="match status" value="1"/>
</dbReference>
<evidence type="ECO:0000256" key="3">
    <source>
        <dbReference type="ARBA" id="ARBA00022692"/>
    </source>
</evidence>
<evidence type="ECO:0000256" key="6">
    <source>
        <dbReference type="SAM" id="Phobius"/>
    </source>
</evidence>
<dbReference type="OrthoDB" id="8904098at2759"/>
<dbReference type="Pfam" id="PF00854">
    <property type="entry name" value="PTR2"/>
    <property type="match status" value="1"/>
</dbReference>
<keyword evidence="3 6" id="KW-0812">Transmembrane</keyword>
<feature type="transmembrane region" description="Helical" evidence="6">
    <location>
        <begin position="470"/>
        <end position="492"/>
    </location>
</feature>
<dbReference type="Gene3D" id="1.20.1250.20">
    <property type="entry name" value="MFS general substrate transporter like domains"/>
    <property type="match status" value="1"/>
</dbReference>
<dbReference type="GO" id="GO:0022857">
    <property type="term" value="F:transmembrane transporter activity"/>
    <property type="evidence" value="ECO:0007669"/>
    <property type="project" value="InterPro"/>
</dbReference>
<evidence type="ECO:0000256" key="4">
    <source>
        <dbReference type="ARBA" id="ARBA00022989"/>
    </source>
</evidence>
<dbReference type="GO" id="GO:0016020">
    <property type="term" value="C:membrane"/>
    <property type="evidence" value="ECO:0007669"/>
    <property type="project" value="UniProtKB-SubCell"/>
</dbReference>
<gene>
    <name evidence="7" type="ORF">COLO4_36198</name>
</gene>
<feature type="transmembrane region" description="Helical" evidence="6">
    <location>
        <begin position="120"/>
        <end position="139"/>
    </location>
</feature>